<keyword evidence="2" id="KW-0732">Signal</keyword>
<evidence type="ECO:0000313" key="4">
    <source>
        <dbReference type="Proteomes" id="UP001344817"/>
    </source>
</evidence>
<dbReference type="EMBL" id="JAZDWZ010000007">
    <property type="protein sequence ID" value="MEE3928467.1"/>
    <property type="molecule type" value="Genomic_DNA"/>
</dbReference>
<feature type="compositionally biased region" description="Low complexity" evidence="1">
    <location>
        <begin position="49"/>
        <end position="97"/>
    </location>
</feature>
<organism evidence="3 4">
    <name type="scientific">Mycoplasmopsis ciconiae</name>
    <dbReference type="NCBI Taxonomy" id="561067"/>
    <lineage>
        <taxon>Bacteria</taxon>
        <taxon>Bacillati</taxon>
        <taxon>Mycoplasmatota</taxon>
        <taxon>Mycoplasmoidales</taxon>
        <taxon>Metamycoplasmataceae</taxon>
        <taxon>Mycoplasmopsis</taxon>
    </lineage>
</organism>
<reference evidence="3" key="1">
    <citation type="submission" date="2024-01" db="EMBL/GenBank/DDBJ databases">
        <title>Genome sequence of Mycoplasma ciconiae type strain DSM 25251.</title>
        <authorList>
            <person name="Spergser J."/>
        </authorList>
    </citation>
    <scope>NUCLEOTIDE SEQUENCE [LARGE SCALE GENOMIC DNA]</scope>
    <source>
        <strain evidence="3">DSM 25251</strain>
    </source>
</reference>
<name>A0ABU7MLR1_9BACT</name>
<evidence type="ECO:0008006" key="5">
    <source>
        <dbReference type="Google" id="ProtNLM"/>
    </source>
</evidence>
<feature type="signal peptide" evidence="2">
    <location>
        <begin position="1"/>
        <end position="25"/>
    </location>
</feature>
<proteinExistence type="predicted"/>
<sequence>MKKILKNKFIILTSTLAAASVFAFSAVSCAQKEENNKPNPTPETPAPNPGSETSTTTPTNEGSTTNPGNETSTPTPTNEGSTTSTTTTTPETTTSTPQEQLSELDQKAKELNGIVTITNKELLLKAIKEKKNFWYDRFTGNIIYSEGETPSWKEGTDKDNVILSASSVKELGNGYQLANSENPTYIKEGQKFKNISTKLSYEVKGDKLILTYKLAKYIKGSNPEISNLSASTELTVEGLN</sequence>
<gene>
    <name evidence="3" type="ORF">V2E24_02670</name>
</gene>
<feature type="region of interest" description="Disordered" evidence="1">
    <location>
        <begin position="32"/>
        <end position="100"/>
    </location>
</feature>
<dbReference type="Proteomes" id="UP001344817">
    <property type="component" value="Unassembled WGS sequence"/>
</dbReference>
<feature type="compositionally biased region" description="Pro residues" evidence="1">
    <location>
        <begin position="39"/>
        <end position="48"/>
    </location>
</feature>
<feature type="chain" id="PRO_5047024108" description="Lipoprotein" evidence="2">
    <location>
        <begin position="26"/>
        <end position="240"/>
    </location>
</feature>
<evidence type="ECO:0000313" key="3">
    <source>
        <dbReference type="EMBL" id="MEE3928467.1"/>
    </source>
</evidence>
<evidence type="ECO:0000256" key="1">
    <source>
        <dbReference type="SAM" id="MobiDB-lite"/>
    </source>
</evidence>
<comment type="caution">
    <text evidence="3">The sequence shown here is derived from an EMBL/GenBank/DDBJ whole genome shotgun (WGS) entry which is preliminary data.</text>
</comment>
<dbReference type="RefSeq" id="WP_330500879.1">
    <property type="nucleotide sequence ID" value="NZ_JAZDWZ010000007.1"/>
</dbReference>
<keyword evidence="4" id="KW-1185">Reference proteome</keyword>
<accession>A0ABU7MLR1</accession>
<protein>
    <recommendedName>
        <fullName evidence="5">Lipoprotein</fullName>
    </recommendedName>
</protein>
<evidence type="ECO:0000256" key="2">
    <source>
        <dbReference type="SAM" id="SignalP"/>
    </source>
</evidence>
<dbReference type="PROSITE" id="PS51257">
    <property type="entry name" value="PROKAR_LIPOPROTEIN"/>
    <property type="match status" value="1"/>
</dbReference>